<dbReference type="GO" id="GO:0033387">
    <property type="term" value="P:putrescine biosynthetic process from arginine, via ornithine"/>
    <property type="evidence" value="ECO:0007669"/>
    <property type="project" value="TreeGrafter"/>
</dbReference>
<dbReference type="Pfam" id="PF02784">
    <property type="entry name" value="Orn_Arg_deC_N"/>
    <property type="match status" value="1"/>
</dbReference>
<dbReference type="Gene3D" id="2.40.37.10">
    <property type="entry name" value="Lyase, Ornithine Decarboxylase, Chain A, domain 1"/>
    <property type="match status" value="1"/>
</dbReference>
<dbReference type="InterPro" id="IPR002433">
    <property type="entry name" value="Orn_de-COase"/>
</dbReference>
<dbReference type="InterPro" id="IPR022657">
    <property type="entry name" value="De-COase2_CS"/>
</dbReference>
<dbReference type="FunFam" id="2.40.37.10:FF:000004">
    <property type="entry name" value="Ornithine decarboxylase"/>
    <property type="match status" value="1"/>
</dbReference>
<dbReference type="PROSITE" id="PS00879">
    <property type="entry name" value="ODR_DC_2_2"/>
    <property type="match status" value="1"/>
</dbReference>
<evidence type="ECO:0000256" key="2">
    <source>
        <dbReference type="ARBA" id="ARBA00008872"/>
    </source>
</evidence>
<sequence>MTDKIARFFEEQRPQTPCLVVDLDVVEANYHDLEEALPDAKIFYAVKANPAPEILGLLTRLGSAFDTASVPEIQMVLAAGCAPERISYGNTIKKEADIRRAFELGVRLFAFDSEAELEKIARAAPGARVFCRILTSGEGAEWPLSRKFGCDLAMARELLLKAKGMNVVPYGVSFHVGSQQKDLMQWDHAIFQVAQLFRELEVLGVDLGMINLGGGFPTRYRTDVPETTAYGQAIFESLRTHFGNRLPEAIVEPGRSMVGNAGIIESEVVLVSRKSANDVKRWVYLDIGKFSGLAETMDEAIQYPIQVMGDDGEGDTEAVVLAGPTCDSADVLYERAEYKLPMDLKAGDRVRIHATGAYTTTYSAVCFNGFAPLQQICI</sequence>
<evidence type="ECO:0000256" key="4">
    <source>
        <dbReference type="ARBA" id="ARBA00023239"/>
    </source>
</evidence>
<evidence type="ECO:0000256" key="8">
    <source>
        <dbReference type="PIRSR" id="PIRSR600183-50"/>
    </source>
</evidence>
<dbReference type="EC" id="4.1.1.17" evidence="6"/>
<dbReference type="Proteomes" id="UP000298774">
    <property type="component" value="Chromosome"/>
</dbReference>
<evidence type="ECO:0000256" key="1">
    <source>
        <dbReference type="ARBA" id="ARBA00001933"/>
    </source>
</evidence>
<comment type="pathway">
    <text evidence="5">Amine and polyamine biosynthesis; putrescine biosynthesis via L-ornithine pathway; putrescine from L-ornithine: step 1/1.</text>
</comment>
<dbReference type="InterPro" id="IPR000183">
    <property type="entry name" value="Orn/DAP/Arg_de-COase"/>
</dbReference>
<feature type="active site" description="Proton donor" evidence="8">
    <location>
        <position position="326"/>
    </location>
</feature>
<dbReference type="Gene3D" id="3.20.20.10">
    <property type="entry name" value="Alanine racemase"/>
    <property type="match status" value="1"/>
</dbReference>
<reference evidence="11 12" key="1">
    <citation type="submission" date="2018-09" db="EMBL/GenBank/DDBJ databases">
        <title>Whole genome based analysis of evolution and adaptive divergence in Indian and Brazilian strains of Azospirillum brasilense.</title>
        <authorList>
            <person name="Singh C."/>
            <person name="Tripathi A.K."/>
        </authorList>
    </citation>
    <scope>NUCLEOTIDE SEQUENCE [LARGE SCALE GENOMIC DNA]</scope>
    <source>
        <strain evidence="11 12">MTCC4038</strain>
    </source>
</reference>
<comment type="similarity">
    <text evidence="2">Belongs to the Orn/Lys/Arg decarboxylase class-II family.</text>
</comment>
<comment type="cofactor">
    <cofactor evidence="1 8">
        <name>pyridoxal 5'-phosphate</name>
        <dbReference type="ChEBI" id="CHEBI:597326"/>
    </cofactor>
</comment>
<evidence type="ECO:0000313" key="11">
    <source>
        <dbReference type="EMBL" id="QCO09391.1"/>
    </source>
</evidence>
<dbReference type="InterPro" id="IPR009006">
    <property type="entry name" value="Ala_racemase/Decarboxylase_C"/>
</dbReference>
<dbReference type="InterPro" id="IPR022653">
    <property type="entry name" value="De-COase2_pyr-phos_BS"/>
</dbReference>
<proteinExistence type="inferred from homology"/>
<dbReference type="AlphaFoldDB" id="A0A0P0EW93"/>
<reference evidence="10 13" key="2">
    <citation type="submission" date="2023-11" db="EMBL/GenBank/DDBJ databases">
        <title>MicrobeMod: A computational toolkit for identifying prokaryotic methylation and restriction-modification with nanopore sequencing.</title>
        <authorList>
            <person name="Crits-Christoph A."/>
            <person name="Kang S.C."/>
            <person name="Lee H."/>
            <person name="Ostrov N."/>
        </authorList>
    </citation>
    <scope>NUCLEOTIDE SEQUENCE [LARGE SCALE GENOMIC DNA]</scope>
    <source>
        <strain evidence="10 13">ATCC 29145</strain>
    </source>
</reference>
<dbReference type="KEGG" id="abf:AMK58_02225"/>
<dbReference type="Proteomes" id="UP001277471">
    <property type="component" value="Unassembled WGS sequence"/>
</dbReference>
<dbReference type="GO" id="GO:0004586">
    <property type="term" value="F:ornithine decarboxylase activity"/>
    <property type="evidence" value="ECO:0007669"/>
    <property type="project" value="UniProtKB-EC"/>
</dbReference>
<dbReference type="PANTHER" id="PTHR11482:SF6">
    <property type="entry name" value="ORNITHINE DECARBOXYLASE 1-RELATED"/>
    <property type="match status" value="1"/>
</dbReference>
<keyword evidence="3 8" id="KW-0663">Pyridoxal phosphate</keyword>
<evidence type="ECO:0000256" key="3">
    <source>
        <dbReference type="ARBA" id="ARBA00022898"/>
    </source>
</evidence>
<protein>
    <recommendedName>
        <fullName evidence="6">ornithine decarboxylase</fullName>
        <ecNumber evidence="6">4.1.1.17</ecNumber>
    </recommendedName>
</protein>
<feature type="modified residue" description="N6-(pyridoxal phosphate)lysine" evidence="8">
    <location>
        <position position="47"/>
    </location>
</feature>
<evidence type="ECO:0000313" key="13">
    <source>
        <dbReference type="Proteomes" id="UP001277471"/>
    </source>
</evidence>
<dbReference type="PROSITE" id="PS00878">
    <property type="entry name" value="ODR_DC_2_1"/>
    <property type="match status" value="1"/>
</dbReference>
<evidence type="ECO:0000256" key="7">
    <source>
        <dbReference type="ARBA" id="ARBA00049127"/>
    </source>
</evidence>
<dbReference type="FunFam" id="3.20.20.10:FF:000008">
    <property type="entry name" value="Ornithine decarboxylase"/>
    <property type="match status" value="1"/>
</dbReference>
<evidence type="ECO:0000256" key="6">
    <source>
        <dbReference type="ARBA" id="ARBA00034138"/>
    </source>
</evidence>
<dbReference type="PRINTS" id="PR01182">
    <property type="entry name" value="ORNDCRBXLASE"/>
</dbReference>
<evidence type="ECO:0000313" key="10">
    <source>
        <dbReference type="EMBL" id="MDX5952941.1"/>
    </source>
</evidence>
<evidence type="ECO:0000259" key="9">
    <source>
        <dbReference type="Pfam" id="PF02784"/>
    </source>
</evidence>
<evidence type="ECO:0000256" key="5">
    <source>
        <dbReference type="ARBA" id="ARBA00034115"/>
    </source>
</evidence>
<dbReference type="SUPFAM" id="SSF51419">
    <property type="entry name" value="PLP-binding barrel"/>
    <property type="match status" value="1"/>
</dbReference>
<organism evidence="11 12">
    <name type="scientific">Azospirillum brasilense</name>
    <dbReference type="NCBI Taxonomy" id="192"/>
    <lineage>
        <taxon>Bacteria</taxon>
        <taxon>Pseudomonadati</taxon>
        <taxon>Pseudomonadota</taxon>
        <taxon>Alphaproteobacteria</taxon>
        <taxon>Rhodospirillales</taxon>
        <taxon>Azospirillaceae</taxon>
        <taxon>Azospirillum</taxon>
    </lineage>
</organism>
<dbReference type="PANTHER" id="PTHR11482">
    <property type="entry name" value="ARGININE/DIAMINOPIMELATE/ORNITHINE DECARBOXYLASE"/>
    <property type="match status" value="1"/>
</dbReference>
<accession>A0A0P0EW93</accession>
<comment type="catalytic activity">
    <reaction evidence="7">
        <text>L-ornithine + H(+) = putrescine + CO2</text>
        <dbReference type="Rhea" id="RHEA:22964"/>
        <dbReference type="ChEBI" id="CHEBI:15378"/>
        <dbReference type="ChEBI" id="CHEBI:16526"/>
        <dbReference type="ChEBI" id="CHEBI:46911"/>
        <dbReference type="ChEBI" id="CHEBI:326268"/>
        <dbReference type="EC" id="4.1.1.17"/>
    </reaction>
</comment>
<dbReference type="EMBL" id="CP032339">
    <property type="protein sequence ID" value="QCO09391.1"/>
    <property type="molecule type" value="Genomic_DNA"/>
</dbReference>
<dbReference type="CDD" id="cd00622">
    <property type="entry name" value="PLPDE_III_ODC"/>
    <property type="match status" value="1"/>
</dbReference>
<feature type="domain" description="Orn/DAP/Arg decarboxylase 2 N-terminal" evidence="9">
    <location>
        <begin position="25"/>
        <end position="258"/>
    </location>
</feature>
<dbReference type="InterPro" id="IPR022644">
    <property type="entry name" value="De-COase2_N"/>
</dbReference>
<name>A0A0P0EW93_AZOBR</name>
<keyword evidence="4" id="KW-0456">Lyase</keyword>
<evidence type="ECO:0000313" key="12">
    <source>
        <dbReference type="Proteomes" id="UP000298774"/>
    </source>
</evidence>
<dbReference type="EMBL" id="JAWXYC010000004">
    <property type="protein sequence ID" value="MDX5952941.1"/>
    <property type="molecule type" value="Genomic_DNA"/>
</dbReference>
<dbReference type="GeneID" id="56450140"/>
<dbReference type="PRINTS" id="PR01179">
    <property type="entry name" value="ODADCRBXLASE"/>
</dbReference>
<dbReference type="RefSeq" id="WP_035669307.1">
    <property type="nucleotide sequence ID" value="NZ_CP012914.1"/>
</dbReference>
<dbReference type="SUPFAM" id="SSF50621">
    <property type="entry name" value="Alanine racemase C-terminal domain-like"/>
    <property type="match status" value="1"/>
</dbReference>
<dbReference type="InterPro" id="IPR029066">
    <property type="entry name" value="PLP-binding_barrel"/>
</dbReference>
<dbReference type="GO" id="GO:0005737">
    <property type="term" value="C:cytoplasm"/>
    <property type="evidence" value="ECO:0007669"/>
    <property type="project" value="TreeGrafter"/>
</dbReference>
<keyword evidence="13" id="KW-1185">Reference proteome</keyword>
<gene>
    <name evidence="11" type="ORF">D3868_10305</name>
    <name evidence="10" type="ORF">SIM66_17320</name>
</gene>